<dbReference type="GO" id="GO:0003713">
    <property type="term" value="F:transcription coactivator activity"/>
    <property type="evidence" value="ECO:0007669"/>
    <property type="project" value="TreeGrafter"/>
</dbReference>
<dbReference type="EMBL" id="GBEZ01001506">
    <property type="protein sequence ID" value="JAC83470.1"/>
    <property type="molecule type" value="Transcribed_RNA"/>
</dbReference>
<evidence type="ECO:0000256" key="4">
    <source>
        <dbReference type="ARBA" id="ARBA00023163"/>
    </source>
</evidence>
<dbReference type="GO" id="GO:0006357">
    <property type="term" value="P:regulation of transcription by RNA polymerase II"/>
    <property type="evidence" value="ECO:0007669"/>
    <property type="project" value="TreeGrafter"/>
</dbReference>
<evidence type="ECO:0000256" key="3">
    <source>
        <dbReference type="ARBA" id="ARBA00023015"/>
    </source>
</evidence>
<organism evidence="7">
    <name type="scientific">Tetraselmis sp. GSL018</name>
    <dbReference type="NCBI Taxonomy" id="582737"/>
    <lineage>
        <taxon>Eukaryota</taxon>
        <taxon>Viridiplantae</taxon>
        <taxon>Chlorophyta</taxon>
        <taxon>core chlorophytes</taxon>
        <taxon>Chlorodendrophyceae</taxon>
        <taxon>Chlorodendrales</taxon>
        <taxon>Chlorodendraceae</taxon>
        <taxon>Tetraselmis</taxon>
    </lineage>
</organism>
<evidence type="ECO:0000256" key="5">
    <source>
        <dbReference type="ARBA" id="ARBA00023242"/>
    </source>
</evidence>
<dbReference type="PANTHER" id="PTHR13130:SF4">
    <property type="entry name" value="MEDIATOR OF RNA POLYMERASE II TRANSCRIPTION SUBUNIT 27"/>
    <property type="match status" value="1"/>
</dbReference>
<accession>A0A061SKP2</accession>
<dbReference type="AlphaFoldDB" id="A0A061SKP2"/>
<sequence length="420" mass="45427">MVEYQDVKKILSQAYLHVDEIRKGGLDVVQALTCADELTNVKQDISKAAEATSQAVVKLEECAEILREPLQRLKDTCDAVSSKDDQQKASEVLGKRVLAQSSLERMKLARDLFAQAMECFGSESPIMSLVERPSKRRRPAPPTPDAAERPSPAGADQAAAAAASALEAAVSRVRETVKGLAQISVIDGAGKECRPADAVEVRLVCPDVICGIVALGRQGYPEPIRVVSFSPAEPDLQAWNYSTHWAHRRLSTVGTRALNFFVARARYAGLQPLMRSGAREDGSQVDGACMRAGEAALEDLLLWLATYSDLFSKPCQVTGCVLAADLSSQVMLPPLLRPYKLSNAKLREAAADPSKREAYHLHVASYSAIRSPLGRGHVDTNPSNPAPSPPQRGCRPLRPSHSAALRLLAYPTPLVAPVWP</sequence>
<evidence type="ECO:0000256" key="2">
    <source>
        <dbReference type="ARBA" id="ARBA00008048"/>
    </source>
</evidence>
<reference evidence="7" key="1">
    <citation type="submission" date="2014-05" db="EMBL/GenBank/DDBJ databases">
        <title>The transcriptome of the halophilic microalga Tetraselmis sp. GSL018 isolated from the Great Salt Lake, Utah.</title>
        <authorList>
            <person name="Jinkerson R.E."/>
            <person name="D'Adamo S."/>
            <person name="Posewitz M.C."/>
        </authorList>
    </citation>
    <scope>NUCLEOTIDE SEQUENCE</scope>
    <source>
        <strain evidence="7">GSL018</strain>
    </source>
</reference>
<evidence type="ECO:0000313" key="7">
    <source>
        <dbReference type="EMBL" id="JAC83470.1"/>
    </source>
</evidence>
<name>A0A061SKP2_9CHLO</name>
<dbReference type="GO" id="GO:0016592">
    <property type="term" value="C:mediator complex"/>
    <property type="evidence" value="ECO:0007669"/>
    <property type="project" value="InterPro"/>
</dbReference>
<keyword evidence="3" id="KW-0805">Transcription regulation</keyword>
<proteinExistence type="inferred from homology"/>
<dbReference type="InterPro" id="IPR021627">
    <property type="entry name" value="Mediator_Med27"/>
</dbReference>
<keyword evidence="4" id="KW-0804">Transcription</keyword>
<dbReference type="Pfam" id="PF11571">
    <property type="entry name" value="Med27"/>
    <property type="match status" value="1"/>
</dbReference>
<feature type="region of interest" description="Disordered" evidence="6">
    <location>
        <begin position="372"/>
        <end position="397"/>
    </location>
</feature>
<feature type="region of interest" description="Disordered" evidence="6">
    <location>
        <begin position="128"/>
        <end position="156"/>
    </location>
</feature>
<evidence type="ECO:0000256" key="6">
    <source>
        <dbReference type="SAM" id="MobiDB-lite"/>
    </source>
</evidence>
<keyword evidence="5" id="KW-0539">Nucleus</keyword>
<dbReference type="PANTHER" id="PTHR13130">
    <property type="entry name" value="34 KDA TRANSCRIPTIONAL CO-ACTIVATOR-RELATED"/>
    <property type="match status" value="1"/>
</dbReference>
<comment type="subcellular location">
    <subcellularLocation>
        <location evidence="1">Nucleus</location>
    </subcellularLocation>
</comment>
<evidence type="ECO:0000256" key="1">
    <source>
        <dbReference type="ARBA" id="ARBA00004123"/>
    </source>
</evidence>
<gene>
    <name evidence="7" type="ORF">TSPGSL018_3274</name>
</gene>
<protein>
    <submittedName>
        <fullName evidence="7">Uncharacterized protein</fullName>
    </submittedName>
</protein>
<comment type="similarity">
    <text evidence="2">Belongs to the Mediator complex subunit 27 family.</text>
</comment>